<dbReference type="AlphaFoldDB" id="A0A431V102"/>
<comment type="caution">
    <text evidence="1">The sequence shown here is derived from an EMBL/GenBank/DDBJ whole genome shotgun (WGS) entry which is preliminary data.</text>
</comment>
<dbReference type="EMBL" id="RXNS01000014">
    <property type="protein sequence ID" value="RTR01077.1"/>
    <property type="molecule type" value="Genomic_DNA"/>
</dbReference>
<gene>
    <name evidence="1" type="ORF">EKG36_14520</name>
</gene>
<dbReference type="OrthoDB" id="1491023at2"/>
<evidence type="ECO:0000313" key="1">
    <source>
        <dbReference type="EMBL" id="RTR01077.1"/>
    </source>
</evidence>
<dbReference type="RefSeq" id="WP_126485332.1">
    <property type="nucleotide sequence ID" value="NZ_RXNS01000014.1"/>
</dbReference>
<dbReference type="SUPFAM" id="SSF53474">
    <property type="entry name" value="alpha/beta-Hydrolases"/>
    <property type="match status" value="1"/>
</dbReference>
<organism evidence="1 2">
    <name type="scientific">Halomonas nitroreducens</name>
    <dbReference type="NCBI Taxonomy" id="447425"/>
    <lineage>
        <taxon>Bacteria</taxon>
        <taxon>Pseudomonadati</taxon>
        <taxon>Pseudomonadota</taxon>
        <taxon>Gammaproteobacteria</taxon>
        <taxon>Oceanospirillales</taxon>
        <taxon>Halomonadaceae</taxon>
        <taxon>Halomonas</taxon>
    </lineage>
</organism>
<reference evidence="1 2" key="1">
    <citation type="submission" date="2018-12" db="EMBL/GenBank/DDBJ databases">
        <authorList>
            <person name="Yu L."/>
        </authorList>
    </citation>
    <scope>NUCLEOTIDE SEQUENCE [LARGE SCALE GENOMIC DNA]</scope>
    <source>
        <strain evidence="1 2">11S</strain>
    </source>
</reference>
<dbReference type="InterPro" id="IPR038765">
    <property type="entry name" value="Papain-like_cys_pep_sf"/>
</dbReference>
<proteinExistence type="predicted"/>
<dbReference type="Proteomes" id="UP000267400">
    <property type="component" value="Unassembled WGS sequence"/>
</dbReference>
<evidence type="ECO:0000313" key="2">
    <source>
        <dbReference type="Proteomes" id="UP000267400"/>
    </source>
</evidence>
<dbReference type="Gene3D" id="3.90.70.10">
    <property type="entry name" value="Cysteine proteinases"/>
    <property type="match status" value="1"/>
</dbReference>
<protein>
    <submittedName>
        <fullName evidence="1">Peptidase C1</fullName>
    </submittedName>
</protein>
<dbReference type="CDD" id="cd02619">
    <property type="entry name" value="Peptidase_C1"/>
    <property type="match status" value="1"/>
</dbReference>
<name>A0A431V102_9GAMM</name>
<sequence>MPGHPPAAALNVVADAPDFRDRFYEPSLSPLSETMLPPRDLHILDQGHEGACTGFGLAATINLLYRFQGQAHRVSPRMLYELARRYDEWAGEDYEGSSCRGAIKGWRNSGVCLEQLAPFRPGQRHFAITPRMADDARRRTLGAYYRLRPEITDFHAALNEVGVIYVSARVHVGWYDPVADEDGEAHIPESPDIVGGHAFAIVGYNAKGFWVQNSWGGQAWGHGGLALWRYADWARNVLDAWVVQLALPTPQIFAGRAGDKSAGNRVVARGSVPRQQIEDHFVHLDDGDYHDQGRYWSNRQHMTLVQHRLKQRDFDHVLLYAHGGLNSTQASAQRIAAMKGVFLANGIYPFHVMYDTGLVEELRDVILGKRMAAERVAGDIRDWVDRRIESLTRKVGRALWREMKFGARQPFSTKRADGSDALGRLLATLGGEVPIHLAGHSTGAILQAHLLTRAVSLFPDLEVRTCSLLAPAASNALFEQCYVPLLERGHLQELCIYNLTERLERADQVAQVYGKSLLYLVSRAFEEKPMTPLLGMQAYNPRLRLAGLPVEIVYSQGDRSQRSASLSHGGFDNDPCTLNDVLRRILGQAPDRPFVAEELDY</sequence>
<keyword evidence="2" id="KW-1185">Reference proteome</keyword>
<dbReference type="SUPFAM" id="SSF54001">
    <property type="entry name" value="Cysteine proteinases"/>
    <property type="match status" value="1"/>
</dbReference>
<accession>A0A431V102</accession>
<dbReference type="InterPro" id="IPR029058">
    <property type="entry name" value="AB_hydrolase_fold"/>
</dbReference>